<dbReference type="AlphaFoldDB" id="A0A8X6QST4"/>
<comment type="caution">
    <text evidence="2">The sequence shown here is derived from an EMBL/GenBank/DDBJ whole genome shotgun (WGS) entry which is preliminary data.</text>
</comment>
<dbReference type="EMBL" id="BMAW01132259">
    <property type="protein sequence ID" value="GFU42759.1"/>
    <property type="molecule type" value="Genomic_DNA"/>
</dbReference>
<reference evidence="2" key="1">
    <citation type="submission" date="2020-08" db="EMBL/GenBank/DDBJ databases">
        <title>Multicomponent nature underlies the extraordinary mechanical properties of spider dragline silk.</title>
        <authorList>
            <person name="Kono N."/>
            <person name="Nakamura H."/>
            <person name="Mori M."/>
            <person name="Yoshida Y."/>
            <person name="Ohtoshi R."/>
            <person name="Malay A.D."/>
            <person name="Moran D.A.P."/>
            <person name="Tomita M."/>
            <person name="Numata K."/>
            <person name="Arakawa K."/>
        </authorList>
    </citation>
    <scope>NUCLEOTIDE SEQUENCE</scope>
</reference>
<evidence type="ECO:0000313" key="3">
    <source>
        <dbReference type="Proteomes" id="UP000887013"/>
    </source>
</evidence>
<evidence type="ECO:0000313" key="2">
    <source>
        <dbReference type="EMBL" id="GFU42759.1"/>
    </source>
</evidence>
<accession>A0A8X6QST4</accession>
<name>A0A8X6QST4_NEPPI</name>
<feature type="chain" id="PRO_5036475198" evidence="1">
    <location>
        <begin position="32"/>
        <end position="87"/>
    </location>
</feature>
<sequence>MINHRTIQLRGFAFLQLLMALIAIQEPLVPALEECYEERWCQDHQTGFNCNGNKSSGLKNLLFIDQPDAFICKCLSSIVFLCCLLQP</sequence>
<gene>
    <name evidence="2" type="ORF">NPIL_589221</name>
</gene>
<protein>
    <submittedName>
        <fullName evidence="2">Uncharacterized protein</fullName>
    </submittedName>
</protein>
<keyword evidence="3" id="KW-1185">Reference proteome</keyword>
<feature type="signal peptide" evidence="1">
    <location>
        <begin position="1"/>
        <end position="31"/>
    </location>
</feature>
<evidence type="ECO:0000256" key="1">
    <source>
        <dbReference type="SAM" id="SignalP"/>
    </source>
</evidence>
<proteinExistence type="predicted"/>
<organism evidence="2 3">
    <name type="scientific">Nephila pilipes</name>
    <name type="common">Giant wood spider</name>
    <name type="synonym">Nephila maculata</name>
    <dbReference type="NCBI Taxonomy" id="299642"/>
    <lineage>
        <taxon>Eukaryota</taxon>
        <taxon>Metazoa</taxon>
        <taxon>Ecdysozoa</taxon>
        <taxon>Arthropoda</taxon>
        <taxon>Chelicerata</taxon>
        <taxon>Arachnida</taxon>
        <taxon>Araneae</taxon>
        <taxon>Araneomorphae</taxon>
        <taxon>Entelegynae</taxon>
        <taxon>Araneoidea</taxon>
        <taxon>Nephilidae</taxon>
        <taxon>Nephila</taxon>
    </lineage>
</organism>
<keyword evidence="1" id="KW-0732">Signal</keyword>
<dbReference type="Proteomes" id="UP000887013">
    <property type="component" value="Unassembled WGS sequence"/>
</dbReference>